<protein>
    <submittedName>
        <fullName evidence="1">Uncharacterized protein</fullName>
    </submittedName>
</protein>
<evidence type="ECO:0000313" key="2">
    <source>
        <dbReference type="Proteomes" id="UP000269396"/>
    </source>
</evidence>
<name>A0A183Q551_9TREM</name>
<keyword evidence="2" id="KW-1185">Reference proteome</keyword>
<dbReference type="AlphaFoldDB" id="A0A183Q551"/>
<accession>A0A183Q551</accession>
<reference evidence="1 2" key="1">
    <citation type="submission" date="2018-11" db="EMBL/GenBank/DDBJ databases">
        <authorList>
            <consortium name="Pathogen Informatics"/>
        </authorList>
    </citation>
    <scope>NUCLEOTIDE SEQUENCE [LARGE SCALE GENOMIC DNA]</scope>
    <source>
        <strain>Denwood</strain>
        <strain evidence="2">Zambia</strain>
    </source>
</reference>
<evidence type="ECO:0000313" key="1">
    <source>
        <dbReference type="EMBL" id="VDP85546.1"/>
    </source>
</evidence>
<dbReference type="EMBL" id="UZAL01048336">
    <property type="protein sequence ID" value="VDP85546.1"/>
    <property type="molecule type" value="Genomic_DNA"/>
</dbReference>
<gene>
    <name evidence="1" type="ORF">SMTD_LOCUS21736</name>
</gene>
<sequence>MVQLRLMLLLEYSVKLLVIEHKNAFVYQDLPPLVITNTYLLTIVL</sequence>
<organism evidence="1 2">
    <name type="scientific">Schistosoma mattheei</name>
    <dbReference type="NCBI Taxonomy" id="31246"/>
    <lineage>
        <taxon>Eukaryota</taxon>
        <taxon>Metazoa</taxon>
        <taxon>Spiralia</taxon>
        <taxon>Lophotrochozoa</taxon>
        <taxon>Platyhelminthes</taxon>
        <taxon>Trematoda</taxon>
        <taxon>Digenea</taxon>
        <taxon>Strigeidida</taxon>
        <taxon>Schistosomatoidea</taxon>
        <taxon>Schistosomatidae</taxon>
        <taxon>Schistosoma</taxon>
    </lineage>
</organism>
<proteinExistence type="predicted"/>
<dbReference type="Proteomes" id="UP000269396">
    <property type="component" value="Unassembled WGS sequence"/>
</dbReference>